<evidence type="ECO:0000313" key="2">
    <source>
        <dbReference type="Proteomes" id="UP000237025"/>
    </source>
</evidence>
<comment type="caution">
    <text evidence="1">The sequence shown here is derived from an EMBL/GenBank/DDBJ whole genome shotgun (WGS) entry which is preliminary data.</text>
</comment>
<gene>
    <name evidence="1" type="ORF">C3712_04590</name>
</gene>
<sequence length="102" mass="11571">MTFAGEYSQAVWGCGGSGCHVTALINKRTGKALSRSFLVYYEGDDSPIGEDILYMNKYSRLLVTYEVDEDTHKRFYNYYLLNNGDLDLIDKVSDNRPANTPK</sequence>
<reference evidence="1 2" key="1">
    <citation type="submission" date="2018-02" db="EMBL/GenBank/DDBJ databases">
        <title>Lelliotia aquatilis sp. nov., isolated from drinking water.</title>
        <authorList>
            <person name="Kaempfer P."/>
            <person name="Glaeser S."/>
            <person name="Exner M."/>
            <person name="Doijad S."/>
            <person name="Chakraborty T."/>
        </authorList>
    </citation>
    <scope>NUCLEOTIDE SEQUENCE [LARGE SCALE GENOMIC DNA]</scope>
    <source>
        <strain evidence="1 2">6331-17</strain>
    </source>
</reference>
<proteinExistence type="predicted"/>
<keyword evidence="2" id="KW-1185">Reference proteome</keyword>
<dbReference type="Proteomes" id="UP000237025">
    <property type="component" value="Unassembled WGS sequence"/>
</dbReference>
<organism evidence="1 2">
    <name type="scientific">Lelliottia aquatilis</name>
    <dbReference type="NCBI Taxonomy" id="2080838"/>
    <lineage>
        <taxon>Bacteria</taxon>
        <taxon>Pseudomonadati</taxon>
        <taxon>Pseudomonadota</taxon>
        <taxon>Gammaproteobacteria</taxon>
        <taxon>Enterobacterales</taxon>
        <taxon>Enterobacteriaceae</taxon>
        <taxon>Lelliottia</taxon>
    </lineage>
</organism>
<name>A0ABX5A6J7_9ENTR</name>
<dbReference type="EMBL" id="PQVW01000002">
    <property type="protein sequence ID" value="POZ26067.1"/>
    <property type="molecule type" value="Genomic_DNA"/>
</dbReference>
<protein>
    <submittedName>
        <fullName evidence="1">Uncharacterized protein</fullName>
    </submittedName>
</protein>
<evidence type="ECO:0000313" key="1">
    <source>
        <dbReference type="EMBL" id="POZ26067.1"/>
    </source>
</evidence>
<accession>A0ABX5A6J7</accession>